<reference evidence="2" key="1">
    <citation type="submission" date="2022-11" db="UniProtKB">
        <authorList>
            <consortium name="WormBaseParasite"/>
        </authorList>
    </citation>
    <scope>IDENTIFICATION</scope>
</reference>
<evidence type="ECO:0000313" key="1">
    <source>
        <dbReference type="Proteomes" id="UP000887565"/>
    </source>
</evidence>
<dbReference type="Proteomes" id="UP000887565">
    <property type="component" value="Unplaced"/>
</dbReference>
<sequence length="118" mass="13486">MRRSFVETNAIVVNGKRPKIDELSVLRIKYNPLCSQRIQYRSKPISCRAKIGRLLPQELYIGCPRNKRSTIPTDLRRNIKSKYSFFVQASLSQNPGAAFSDQSKYGRVCAVDFATSNR</sequence>
<organism evidence="1 2">
    <name type="scientific">Romanomermis culicivorax</name>
    <name type="common">Nematode worm</name>
    <dbReference type="NCBI Taxonomy" id="13658"/>
    <lineage>
        <taxon>Eukaryota</taxon>
        <taxon>Metazoa</taxon>
        <taxon>Ecdysozoa</taxon>
        <taxon>Nematoda</taxon>
        <taxon>Enoplea</taxon>
        <taxon>Dorylaimia</taxon>
        <taxon>Mermithida</taxon>
        <taxon>Mermithoidea</taxon>
        <taxon>Mermithidae</taxon>
        <taxon>Romanomermis</taxon>
    </lineage>
</organism>
<evidence type="ECO:0000313" key="2">
    <source>
        <dbReference type="WBParaSite" id="nRc.2.0.1.t19415-RA"/>
    </source>
</evidence>
<proteinExistence type="predicted"/>
<accession>A0A915IZ70</accession>
<name>A0A915IZ70_ROMCU</name>
<keyword evidence="1" id="KW-1185">Reference proteome</keyword>
<protein>
    <submittedName>
        <fullName evidence="2">Uncharacterized protein</fullName>
    </submittedName>
</protein>
<dbReference type="AlphaFoldDB" id="A0A915IZ70"/>
<dbReference type="WBParaSite" id="nRc.2.0.1.t19415-RA">
    <property type="protein sequence ID" value="nRc.2.0.1.t19415-RA"/>
    <property type="gene ID" value="nRc.2.0.1.g19415"/>
</dbReference>